<dbReference type="EMBL" id="JACSDY010000019">
    <property type="protein sequence ID" value="KAF7398222.1"/>
    <property type="molecule type" value="Genomic_DNA"/>
</dbReference>
<organism evidence="2 3">
    <name type="scientific">Vespula pensylvanica</name>
    <name type="common">Western yellow jacket</name>
    <name type="synonym">Wasp</name>
    <dbReference type="NCBI Taxonomy" id="30213"/>
    <lineage>
        <taxon>Eukaryota</taxon>
        <taxon>Metazoa</taxon>
        <taxon>Ecdysozoa</taxon>
        <taxon>Arthropoda</taxon>
        <taxon>Hexapoda</taxon>
        <taxon>Insecta</taxon>
        <taxon>Pterygota</taxon>
        <taxon>Neoptera</taxon>
        <taxon>Endopterygota</taxon>
        <taxon>Hymenoptera</taxon>
        <taxon>Apocrita</taxon>
        <taxon>Aculeata</taxon>
        <taxon>Vespoidea</taxon>
        <taxon>Vespidae</taxon>
        <taxon>Vespinae</taxon>
        <taxon>Vespula</taxon>
    </lineage>
</organism>
<evidence type="ECO:0000256" key="1">
    <source>
        <dbReference type="SAM" id="MobiDB-lite"/>
    </source>
</evidence>
<feature type="region of interest" description="Disordered" evidence="1">
    <location>
        <begin position="71"/>
        <end position="90"/>
    </location>
</feature>
<accession>A0A834N6P4</accession>
<comment type="caution">
    <text evidence="2">The sequence shown here is derived from an EMBL/GenBank/DDBJ whole genome shotgun (WGS) entry which is preliminary data.</text>
</comment>
<feature type="compositionally biased region" description="Low complexity" evidence="1">
    <location>
        <begin position="71"/>
        <end position="82"/>
    </location>
</feature>
<reference evidence="2" key="1">
    <citation type="journal article" date="2020" name="G3 (Bethesda)">
        <title>High-Quality Assemblies for Three Invasive Social Wasps from the &lt;i&gt;Vespula&lt;/i&gt; Genus.</title>
        <authorList>
            <person name="Harrop T.W.R."/>
            <person name="Guhlin J."/>
            <person name="McLaughlin G.M."/>
            <person name="Permina E."/>
            <person name="Stockwell P."/>
            <person name="Gilligan J."/>
            <person name="Le Lec M.F."/>
            <person name="Gruber M.A.M."/>
            <person name="Quinn O."/>
            <person name="Lovegrove M."/>
            <person name="Duncan E.J."/>
            <person name="Remnant E.J."/>
            <person name="Van Eeckhoven J."/>
            <person name="Graham B."/>
            <person name="Knapp R.A."/>
            <person name="Langford K.W."/>
            <person name="Kronenberg Z."/>
            <person name="Press M.O."/>
            <person name="Eacker S.M."/>
            <person name="Wilson-Rankin E.E."/>
            <person name="Purcell J."/>
            <person name="Lester P.J."/>
            <person name="Dearden P.K."/>
        </authorList>
    </citation>
    <scope>NUCLEOTIDE SEQUENCE</scope>
    <source>
        <strain evidence="2">Volc-1</strain>
    </source>
</reference>
<proteinExistence type="predicted"/>
<name>A0A834N6P4_VESPE</name>
<keyword evidence="3" id="KW-1185">Reference proteome</keyword>
<dbReference type="AlphaFoldDB" id="A0A834N6P4"/>
<gene>
    <name evidence="2" type="ORF">H0235_016230</name>
</gene>
<feature type="region of interest" description="Disordered" evidence="1">
    <location>
        <begin position="1"/>
        <end position="28"/>
    </location>
</feature>
<protein>
    <submittedName>
        <fullName evidence="2">Uncharacterized protein</fullName>
    </submittedName>
</protein>
<dbReference type="Proteomes" id="UP000600918">
    <property type="component" value="Unassembled WGS sequence"/>
</dbReference>
<sequence>MEGFRVKVRLTTQTETEDVDEDEDEDENEFLYSSINGNDEERRGLVEGSRTKSCIGYELIRLLLRAVPQLKQQHQRQKLQPPATATGAGR</sequence>
<evidence type="ECO:0000313" key="2">
    <source>
        <dbReference type="EMBL" id="KAF7398222.1"/>
    </source>
</evidence>
<evidence type="ECO:0000313" key="3">
    <source>
        <dbReference type="Proteomes" id="UP000600918"/>
    </source>
</evidence>
<feature type="compositionally biased region" description="Acidic residues" evidence="1">
    <location>
        <begin position="15"/>
        <end position="28"/>
    </location>
</feature>